<organism evidence="1">
    <name type="scientific">marine metagenome</name>
    <dbReference type="NCBI Taxonomy" id="408172"/>
    <lineage>
        <taxon>unclassified sequences</taxon>
        <taxon>metagenomes</taxon>
        <taxon>ecological metagenomes</taxon>
    </lineage>
</organism>
<proteinExistence type="predicted"/>
<dbReference type="AlphaFoldDB" id="A0A383CE33"/>
<name>A0A383CE33_9ZZZZ</name>
<protein>
    <submittedName>
        <fullName evidence="1">Uncharacterized protein</fullName>
    </submittedName>
</protein>
<feature type="non-terminal residue" evidence="1">
    <location>
        <position position="1"/>
    </location>
</feature>
<accession>A0A383CE33</accession>
<evidence type="ECO:0000313" key="1">
    <source>
        <dbReference type="EMBL" id="SVE30431.1"/>
    </source>
</evidence>
<dbReference type="EMBL" id="UINC01208064">
    <property type="protein sequence ID" value="SVE30431.1"/>
    <property type="molecule type" value="Genomic_DNA"/>
</dbReference>
<reference evidence="1" key="1">
    <citation type="submission" date="2018-05" db="EMBL/GenBank/DDBJ databases">
        <authorList>
            <person name="Lanie J.A."/>
            <person name="Ng W.-L."/>
            <person name="Kazmierczak K.M."/>
            <person name="Andrzejewski T.M."/>
            <person name="Davidsen T.M."/>
            <person name="Wayne K.J."/>
            <person name="Tettelin H."/>
            <person name="Glass J.I."/>
            <person name="Rusch D."/>
            <person name="Podicherti R."/>
            <person name="Tsui H.-C.T."/>
            <person name="Winkler M.E."/>
        </authorList>
    </citation>
    <scope>NUCLEOTIDE SEQUENCE</scope>
</reference>
<gene>
    <name evidence="1" type="ORF">METZ01_LOCUS483285</name>
</gene>
<sequence length="34" mass="3756">LKPTTTAGSSTRLSYLGTDFQNKDRVKKLPGVLY</sequence>